<evidence type="ECO:0000256" key="8">
    <source>
        <dbReference type="ARBA" id="ARBA00022723"/>
    </source>
</evidence>
<feature type="binding site" evidence="14">
    <location>
        <begin position="334"/>
        <end position="343"/>
    </location>
    <ligand>
        <name>ATP</name>
        <dbReference type="ChEBI" id="CHEBI:30616"/>
    </ligand>
</feature>
<dbReference type="UniPathway" id="UPA00142">
    <property type="reaction ID" value="UER00210"/>
</dbReference>
<dbReference type="PANTHER" id="PTHR11130">
    <property type="entry name" value="GLUTATHIONE SYNTHETASE"/>
    <property type="match status" value="1"/>
</dbReference>
<dbReference type="GO" id="GO:0004363">
    <property type="term" value="F:glutathione synthase activity"/>
    <property type="evidence" value="ECO:0007669"/>
    <property type="project" value="UniProtKB-UniRule"/>
</dbReference>
<dbReference type="GO" id="GO:0005829">
    <property type="term" value="C:cytosol"/>
    <property type="evidence" value="ECO:0007669"/>
    <property type="project" value="TreeGrafter"/>
</dbReference>
<feature type="binding site" evidence="14">
    <location>
        <position position="188"/>
    </location>
    <ligand>
        <name>substrate</name>
    </ligand>
</feature>
<evidence type="ECO:0000256" key="5">
    <source>
        <dbReference type="ARBA" id="ARBA00020821"/>
    </source>
</evidence>
<name>A0A8I6S9Y6_CIMLE</name>
<comment type="similarity">
    <text evidence="2 13">Belongs to the eukaryotic GSH synthase family.</text>
</comment>
<keyword evidence="8 13" id="KW-0479">Metal-binding</keyword>
<feature type="binding site" evidence="14">
    <location>
        <position position="276"/>
    </location>
    <ligand>
        <name>ATP</name>
        <dbReference type="ChEBI" id="CHEBI:30616"/>
    </ligand>
</feature>
<evidence type="ECO:0000256" key="9">
    <source>
        <dbReference type="ARBA" id="ARBA00022741"/>
    </source>
</evidence>
<dbReference type="Pfam" id="PF03917">
    <property type="entry name" value="GSH_synth_ATP"/>
    <property type="match status" value="2"/>
</dbReference>
<evidence type="ECO:0000256" key="10">
    <source>
        <dbReference type="ARBA" id="ARBA00022840"/>
    </source>
</evidence>
<evidence type="ECO:0000256" key="2">
    <source>
        <dbReference type="ARBA" id="ARBA00010385"/>
    </source>
</evidence>
<dbReference type="FunFam" id="3.40.50.1760:FF:000001">
    <property type="entry name" value="Glutathione synthetase"/>
    <property type="match status" value="1"/>
</dbReference>
<dbReference type="InterPro" id="IPR004887">
    <property type="entry name" value="GSH_synth_subst-bd"/>
</dbReference>
<evidence type="ECO:0000256" key="14">
    <source>
        <dbReference type="PIRSR" id="PIRSR001558-1"/>
    </source>
</evidence>
<evidence type="ECO:0000256" key="13">
    <source>
        <dbReference type="PIRNR" id="PIRNR001558"/>
    </source>
</evidence>
<evidence type="ECO:0000256" key="7">
    <source>
        <dbReference type="ARBA" id="ARBA00022684"/>
    </source>
</evidence>
<evidence type="ECO:0000259" key="16">
    <source>
        <dbReference type="Pfam" id="PF03199"/>
    </source>
</evidence>
<dbReference type="Gene3D" id="1.10.1080.10">
    <property type="entry name" value="Glutathione Synthetase, Chain A, domain 3"/>
    <property type="match status" value="2"/>
</dbReference>
<dbReference type="EnsemblMetazoa" id="XM_014400446.2">
    <property type="protein sequence ID" value="XP_014255932.1"/>
    <property type="gene ID" value="LOC106670267"/>
</dbReference>
<dbReference type="PANTHER" id="PTHR11130:SF0">
    <property type="entry name" value="GLUTATHIONE SYNTHETASE"/>
    <property type="match status" value="1"/>
</dbReference>
<comment type="cofactor">
    <cofactor evidence="13 15">
        <name>Mg(2+)</name>
        <dbReference type="ChEBI" id="CHEBI:18420"/>
    </cofactor>
    <text evidence="13 15">Binds 1 Mg(2+) ion per subunit.</text>
</comment>
<dbReference type="AlphaFoldDB" id="A0A8I6S9Y6"/>
<comment type="pathway">
    <text evidence="1 13">Sulfur metabolism; glutathione biosynthesis; glutathione from L-cysteine and L-glutamate: step 2/2.</text>
</comment>
<feature type="binding site" evidence="14">
    <location>
        <position position="419"/>
    </location>
    <ligand>
        <name>substrate</name>
    </ligand>
</feature>
<protein>
    <recommendedName>
        <fullName evidence="5 13">Glutathione synthetase</fullName>
        <shortName evidence="13">GSH-S</shortName>
        <ecNumber evidence="4 13">6.3.2.3</ecNumber>
    </recommendedName>
</protein>
<sequence>MKSAIQLPLKDEKEIIDKAKDWAVMHGVGMRSRQNFDEDSIVFAPFTLLPSLIKKENFQEVVMTQRVMSELMHRVAHDHDFLESSLRKTVEYDSFTKKLFELYTTVYNEGFGQELSLAVLRNDVMMSPSGPKYVLREIGRDALTEKLPDNPALEGVCAGIVHAWDIYNKKTAVVMFLVEETTYNICDQRFMEFEIRRQQPLIRVIRRKFSELSTAKLGPKKQLFLKDDLEVAVVYMRTGYSPNQYRDEGDWETRLLIERSSAIKCPSVQYQLAGTKKVQQVLATPGTVERFITNAEDVKNIRNLFTEIYSLDLDAGGDLAYNLALKNPEDFVLKPQREGGGNNTYGSDIPNLLNSMTPEERQSMILMKLIKPVPIKNMIIQRGQPCAVSDVISELGIFSYVIGSASDIVAVKPAGHMLRTKLATSTEGGVASGYGALDSPFLV</sequence>
<dbReference type="InterPro" id="IPR014042">
    <property type="entry name" value="Glutathione_synthase_a-hlx"/>
</dbReference>
<feature type="binding site" evidence="14">
    <location>
        <position position="421"/>
    </location>
    <ligand>
        <name>ATP</name>
        <dbReference type="ChEBI" id="CHEBI:30616"/>
    </ligand>
</feature>
<evidence type="ECO:0000256" key="6">
    <source>
        <dbReference type="ARBA" id="ARBA00022598"/>
    </source>
</evidence>
<evidence type="ECO:0000256" key="15">
    <source>
        <dbReference type="PIRSR" id="PIRSR001558-2"/>
    </source>
</evidence>
<dbReference type="SUPFAM" id="SSF52440">
    <property type="entry name" value="PreATP-grasp domain"/>
    <property type="match status" value="1"/>
</dbReference>
<feature type="domain" description="Glutathione synthase substrate-binding" evidence="16">
    <location>
        <begin position="172"/>
        <end position="273"/>
    </location>
</feature>
<dbReference type="GeneID" id="106670267"/>
<evidence type="ECO:0000256" key="4">
    <source>
        <dbReference type="ARBA" id="ARBA00012214"/>
    </source>
</evidence>
<proteinExistence type="inferred from homology"/>
<evidence type="ECO:0000256" key="12">
    <source>
        <dbReference type="ARBA" id="ARBA00048871"/>
    </source>
</evidence>
<dbReference type="PIRSF" id="PIRSF001558">
    <property type="entry name" value="GSHase"/>
    <property type="match status" value="1"/>
</dbReference>
<evidence type="ECO:0000313" key="17">
    <source>
        <dbReference type="EnsemblMetazoa" id="XP_014255932.1"/>
    </source>
</evidence>
<feature type="binding site" evidence="15">
    <location>
        <position position="338"/>
    </location>
    <ligand>
        <name>Mg(2+)</name>
        <dbReference type="ChEBI" id="CHEBI:18420"/>
    </ligand>
</feature>
<keyword evidence="11 13" id="KW-0460">Magnesium</keyword>
<dbReference type="Pfam" id="PF03199">
    <property type="entry name" value="GSH_synthase"/>
    <property type="match status" value="1"/>
</dbReference>
<dbReference type="GO" id="GO:0043295">
    <property type="term" value="F:glutathione binding"/>
    <property type="evidence" value="ECO:0007669"/>
    <property type="project" value="UniProtKB-UniRule"/>
</dbReference>
<dbReference type="InterPro" id="IPR016185">
    <property type="entry name" value="PreATP-grasp_dom_sf"/>
</dbReference>
<feature type="binding site" evidence="14">
    <location>
        <position position="427"/>
    </location>
    <ligand>
        <name>ATP</name>
        <dbReference type="ChEBI" id="CHEBI:30616"/>
    </ligand>
</feature>
<dbReference type="Proteomes" id="UP000494040">
    <property type="component" value="Unassembled WGS sequence"/>
</dbReference>
<reference evidence="17" key="1">
    <citation type="submission" date="2022-01" db="UniProtKB">
        <authorList>
            <consortium name="EnsemblMetazoa"/>
        </authorList>
    </citation>
    <scope>IDENTIFICATION</scope>
</reference>
<dbReference type="NCBIfam" id="TIGR01986">
    <property type="entry name" value="glut_syn_euk"/>
    <property type="match status" value="1"/>
</dbReference>
<evidence type="ECO:0000256" key="11">
    <source>
        <dbReference type="ARBA" id="ARBA00022842"/>
    </source>
</evidence>
<accession>A0A8I6S9Y6</accession>
<dbReference type="InterPro" id="IPR037013">
    <property type="entry name" value="GSH-S_sub-bd_sf"/>
</dbReference>
<dbReference type="Gene3D" id="3.30.470.20">
    <property type="entry name" value="ATP-grasp fold, B domain"/>
    <property type="match status" value="1"/>
</dbReference>
<feature type="binding site" evidence="14">
    <location>
        <begin position="367"/>
        <end position="370"/>
    </location>
    <ligand>
        <name>ATP</name>
        <dbReference type="ChEBI" id="CHEBI:30616"/>
    </ligand>
</feature>
<evidence type="ECO:0000256" key="3">
    <source>
        <dbReference type="ARBA" id="ARBA00011738"/>
    </source>
</evidence>
<evidence type="ECO:0000256" key="1">
    <source>
        <dbReference type="ARBA" id="ARBA00004965"/>
    </source>
</evidence>
<dbReference type="EC" id="6.3.2.3" evidence="4 13"/>
<evidence type="ECO:0000313" key="18">
    <source>
        <dbReference type="Proteomes" id="UP000494040"/>
    </source>
</evidence>
<feature type="binding site" evidence="14">
    <location>
        <position position="345"/>
    </location>
    <ligand>
        <name>ATP</name>
        <dbReference type="ChEBI" id="CHEBI:30616"/>
    </ligand>
</feature>
<dbReference type="Gene3D" id="3.40.50.1760">
    <property type="entry name" value="Glutathione synthase, substrate-binding domain superfamily, eukaryotic"/>
    <property type="match status" value="1"/>
</dbReference>
<keyword evidence="18" id="KW-1185">Reference proteome</keyword>
<organism evidence="17 18">
    <name type="scientific">Cimex lectularius</name>
    <name type="common">Bed bug</name>
    <name type="synonym">Acanthia lectularia</name>
    <dbReference type="NCBI Taxonomy" id="79782"/>
    <lineage>
        <taxon>Eukaryota</taxon>
        <taxon>Metazoa</taxon>
        <taxon>Ecdysozoa</taxon>
        <taxon>Arthropoda</taxon>
        <taxon>Hexapoda</taxon>
        <taxon>Insecta</taxon>
        <taxon>Pterygota</taxon>
        <taxon>Neoptera</taxon>
        <taxon>Paraneoptera</taxon>
        <taxon>Hemiptera</taxon>
        <taxon>Heteroptera</taxon>
        <taxon>Panheteroptera</taxon>
        <taxon>Cimicomorpha</taxon>
        <taxon>Cimicidae</taxon>
        <taxon>Cimex</taxon>
    </lineage>
</organism>
<feature type="binding site" evidence="14">
    <location>
        <position position="394"/>
    </location>
    <ligand>
        <name>ATP</name>
        <dbReference type="ChEBI" id="CHEBI:30616"/>
    </ligand>
</feature>
<dbReference type="SUPFAM" id="SSF56059">
    <property type="entry name" value="Glutathione synthetase ATP-binding domain-like"/>
    <property type="match status" value="1"/>
</dbReference>
<keyword evidence="7 13" id="KW-0317">Glutathione biosynthesis</keyword>
<dbReference type="RefSeq" id="XP_014255932.1">
    <property type="nucleotide sequence ID" value="XM_014400446.2"/>
</dbReference>
<dbReference type="OrthoDB" id="2020073at2759"/>
<comment type="subunit">
    <text evidence="3">Homodimer.</text>
</comment>
<dbReference type="InterPro" id="IPR005615">
    <property type="entry name" value="Glutathione_synthase"/>
</dbReference>
<dbReference type="GO" id="GO:0000287">
    <property type="term" value="F:magnesium ion binding"/>
    <property type="evidence" value="ECO:0007669"/>
    <property type="project" value="UniProtKB-UniRule"/>
</dbReference>
<keyword evidence="9 13" id="KW-0547">Nucleotide-binding</keyword>
<comment type="catalytic activity">
    <reaction evidence="12">
        <text>gamma-L-glutamyl-L-cysteine + glycine + ATP = glutathione + ADP + phosphate + H(+)</text>
        <dbReference type="Rhea" id="RHEA:13557"/>
        <dbReference type="ChEBI" id="CHEBI:15378"/>
        <dbReference type="ChEBI" id="CHEBI:30616"/>
        <dbReference type="ChEBI" id="CHEBI:43474"/>
        <dbReference type="ChEBI" id="CHEBI:57305"/>
        <dbReference type="ChEBI" id="CHEBI:57925"/>
        <dbReference type="ChEBI" id="CHEBI:58173"/>
        <dbReference type="ChEBI" id="CHEBI:456216"/>
        <dbReference type="EC" id="6.3.2.3"/>
    </reaction>
    <physiologicalReaction direction="left-to-right" evidence="12">
        <dbReference type="Rhea" id="RHEA:13558"/>
    </physiologicalReaction>
</comment>
<keyword evidence="6 13" id="KW-0436">Ligase</keyword>
<keyword evidence="10 13" id="KW-0067">ATP-binding</keyword>
<dbReference type="GO" id="GO:0005524">
    <property type="term" value="F:ATP binding"/>
    <property type="evidence" value="ECO:0007669"/>
    <property type="project" value="UniProtKB-UniRule"/>
</dbReference>